<evidence type="ECO:0000313" key="2">
    <source>
        <dbReference type="Proteomes" id="UP000663505"/>
    </source>
</evidence>
<organism evidence="1 2">
    <name type="scientific">Alicyclobacillus mengziensis</name>
    <dbReference type="NCBI Taxonomy" id="2931921"/>
    <lineage>
        <taxon>Bacteria</taxon>
        <taxon>Bacillati</taxon>
        <taxon>Bacillota</taxon>
        <taxon>Bacilli</taxon>
        <taxon>Bacillales</taxon>
        <taxon>Alicyclobacillaceae</taxon>
        <taxon>Alicyclobacillus</taxon>
    </lineage>
</organism>
<accession>A0A9X7VZY1</accession>
<protein>
    <submittedName>
        <fullName evidence="1">Uncharacterized protein</fullName>
    </submittedName>
</protein>
<sequence>MVKFMDALLDELERLMSELHDALVHMDAPRVLRLSNLQSICLNQLEQQCLAHPEVVDGFRERLMRIQGLSQRNRLLLENAMNLTDHSIQSAIASNCFTYNGWA</sequence>
<dbReference type="Proteomes" id="UP000663505">
    <property type="component" value="Chromosome"/>
</dbReference>
<name>A0A9X7VZY1_9BACL</name>
<dbReference type="EMBL" id="CP071182">
    <property type="protein sequence ID" value="QSO48141.1"/>
    <property type="molecule type" value="Genomic_DNA"/>
</dbReference>
<gene>
    <name evidence="1" type="ORF">JZ786_03795</name>
</gene>
<dbReference type="AlphaFoldDB" id="A0A9X7VZY1"/>
<dbReference type="KEGG" id="afx:JZ786_03795"/>
<dbReference type="RefSeq" id="WP_206657478.1">
    <property type="nucleotide sequence ID" value="NZ_CP071182.1"/>
</dbReference>
<keyword evidence="2" id="KW-1185">Reference proteome</keyword>
<proteinExistence type="predicted"/>
<reference evidence="1 2" key="1">
    <citation type="submission" date="2021-02" db="EMBL/GenBank/DDBJ databases">
        <title>Alicyclobacillus curvatus sp. nov. and Alicyclobacillus mengziensis sp. nov., two acidophilic bacteria isolated from acid mine drainage.</title>
        <authorList>
            <person name="Huang Y."/>
        </authorList>
    </citation>
    <scope>NUCLEOTIDE SEQUENCE [LARGE SCALE GENOMIC DNA]</scope>
    <source>
        <strain evidence="1 2">S30H14</strain>
    </source>
</reference>
<evidence type="ECO:0000313" key="1">
    <source>
        <dbReference type="EMBL" id="QSO48141.1"/>
    </source>
</evidence>